<name>A0A6I6MU76_9ACTN</name>
<organism evidence="4 5">
    <name type="scientific">Streptomyces broussonetiae</name>
    <dbReference type="NCBI Taxonomy" id="2686304"/>
    <lineage>
        <taxon>Bacteria</taxon>
        <taxon>Bacillati</taxon>
        <taxon>Actinomycetota</taxon>
        <taxon>Actinomycetes</taxon>
        <taxon>Kitasatosporales</taxon>
        <taxon>Streptomycetaceae</taxon>
        <taxon>Streptomyces</taxon>
    </lineage>
</organism>
<evidence type="ECO:0000256" key="1">
    <source>
        <dbReference type="ARBA" id="ARBA00007689"/>
    </source>
</evidence>
<proteinExistence type="inferred from homology"/>
<comment type="similarity">
    <text evidence="1">Belongs to the YciI family.</text>
</comment>
<dbReference type="EMBL" id="CP047020">
    <property type="protein sequence ID" value="QHA02574.1"/>
    <property type="molecule type" value="Genomic_DNA"/>
</dbReference>
<feature type="compositionally biased region" description="Low complexity" evidence="2">
    <location>
        <begin position="99"/>
        <end position="109"/>
    </location>
</feature>
<evidence type="ECO:0000313" key="5">
    <source>
        <dbReference type="Proteomes" id="UP000436138"/>
    </source>
</evidence>
<dbReference type="SUPFAM" id="SSF54909">
    <property type="entry name" value="Dimeric alpha+beta barrel"/>
    <property type="match status" value="1"/>
</dbReference>
<evidence type="ECO:0000313" key="4">
    <source>
        <dbReference type="EMBL" id="QHA02574.1"/>
    </source>
</evidence>
<feature type="domain" description="YCII-related" evidence="3">
    <location>
        <begin position="1"/>
        <end position="76"/>
    </location>
</feature>
<evidence type="ECO:0000256" key="2">
    <source>
        <dbReference type="SAM" id="MobiDB-lite"/>
    </source>
</evidence>
<evidence type="ECO:0000259" key="3">
    <source>
        <dbReference type="Pfam" id="PF03795"/>
    </source>
</evidence>
<accession>A0A6I6MU76</accession>
<dbReference type="RefSeq" id="WP_158917710.1">
    <property type="nucleotide sequence ID" value="NZ_CP047020.1"/>
</dbReference>
<dbReference type="InterPro" id="IPR005545">
    <property type="entry name" value="YCII"/>
</dbReference>
<feature type="compositionally biased region" description="Basic and acidic residues" evidence="2">
    <location>
        <begin position="117"/>
        <end position="126"/>
    </location>
</feature>
<keyword evidence="5" id="KW-1185">Reference proteome</keyword>
<feature type="region of interest" description="Disordered" evidence="2">
    <location>
        <begin position="91"/>
        <end position="137"/>
    </location>
</feature>
<dbReference type="Pfam" id="PF03795">
    <property type="entry name" value="YCII"/>
    <property type="match status" value="1"/>
</dbReference>
<dbReference type="Proteomes" id="UP000436138">
    <property type="component" value="Chromosome"/>
</dbReference>
<dbReference type="InterPro" id="IPR011008">
    <property type="entry name" value="Dimeric_a/b-barrel"/>
</dbReference>
<gene>
    <name evidence="4" type="ORF">GQF42_04070</name>
</gene>
<dbReference type="KEGG" id="sbro:GQF42_04070"/>
<dbReference type="AlphaFoldDB" id="A0A6I6MU76"/>
<protein>
    <recommendedName>
        <fullName evidence="3">YCII-related domain-containing protein</fullName>
    </recommendedName>
</protein>
<reference evidence="4 5" key="1">
    <citation type="submission" date="2019-12" db="EMBL/GenBank/DDBJ databases">
        <title>Streptomyces sp. strain T44 isolated from rhizosphere soil of Broussonetia papyrifera.</title>
        <authorList>
            <person name="Mo P."/>
        </authorList>
    </citation>
    <scope>NUCLEOTIDE SEQUENCE [LARGE SCALE GENOMIC DNA]</scope>
    <source>
        <strain evidence="4 5">T44</strain>
    </source>
</reference>
<sequence length="137" mass="14250">MFVIVLKYRAPLETIDALKDAHYANPDGVFAKGMARWAGPLEPRTGGVIIAEGERAAIEAAVASDPFVSSGAATADILGFRLAWTAEPAAVPRTDAESPAAAVPLAPDAPLRHGAHRDRTADHRLPSLDLPGPPGQG</sequence>